<evidence type="ECO:0000313" key="1">
    <source>
        <dbReference type="EMBL" id="RYR56760.1"/>
    </source>
</evidence>
<proteinExistence type="predicted"/>
<name>A0A445D0Q7_ARAHY</name>
<reference evidence="1 2" key="1">
    <citation type="submission" date="2019-01" db="EMBL/GenBank/DDBJ databases">
        <title>Sequencing of cultivated peanut Arachis hypogaea provides insights into genome evolution and oil improvement.</title>
        <authorList>
            <person name="Chen X."/>
        </authorList>
    </citation>
    <scope>NUCLEOTIDE SEQUENCE [LARGE SCALE GENOMIC DNA]</scope>
    <source>
        <strain evidence="2">cv. Fuhuasheng</strain>
        <tissue evidence="1">Leaves</tissue>
    </source>
</reference>
<accession>A0A445D0Q7</accession>
<sequence>MAMLIGDKISRYILTSRKCMRSRLRQSSICRGYRINTRQKGKLRTSEHLDGTIAMVEAYTSRNMRTLY</sequence>
<gene>
    <name evidence="1" type="ORF">Ahy_A05g022448</name>
</gene>
<keyword evidence="2" id="KW-1185">Reference proteome</keyword>
<comment type="caution">
    <text evidence="1">The sequence shown here is derived from an EMBL/GenBank/DDBJ whole genome shotgun (WGS) entry which is preliminary data.</text>
</comment>
<dbReference type="EMBL" id="SDMP01000005">
    <property type="protein sequence ID" value="RYR56760.1"/>
    <property type="molecule type" value="Genomic_DNA"/>
</dbReference>
<dbReference type="Proteomes" id="UP000289738">
    <property type="component" value="Chromosome A05"/>
</dbReference>
<organism evidence="1 2">
    <name type="scientific">Arachis hypogaea</name>
    <name type="common">Peanut</name>
    <dbReference type="NCBI Taxonomy" id="3818"/>
    <lineage>
        <taxon>Eukaryota</taxon>
        <taxon>Viridiplantae</taxon>
        <taxon>Streptophyta</taxon>
        <taxon>Embryophyta</taxon>
        <taxon>Tracheophyta</taxon>
        <taxon>Spermatophyta</taxon>
        <taxon>Magnoliopsida</taxon>
        <taxon>eudicotyledons</taxon>
        <taxon>Gunneridae</taxon>
        <taxon>Pentapetalae</taxon>
        <taxon>rosids</taxon>
        <taxon>fabids</taxon>
        <taxon>Fabales</taxon>
        <taxon>Fabaceae</taxon>
        <taxon>Papilionoideae</taxon>
        <taxon>50 kb inversion clade</taxon>
        <taxon>dalbergioids sensu lato</taxon>
        <taxon>Dalbergieae</taxon>
        <taxon>Pterocarpus clade</taxon>
        <taxon>Arachis</taxon>
    </lineage>
</organism>
<protein>
    <submittedName>
        <fullName evidence="1">Uncharacterized protein</fullName>
    </submittedName>
</protein>
<evidence type="ECO:0000313" key="2">
    <source>
        <dbReference type="Proteomes" id="UP000289738"/>
    </source>
</evidence>
<dbReference type="AlphaFoldDB" id="A0A445D0Q7"/>